<dbReference type="InterPro" id="IPR016160">
    <property type="entry name" value="Ald_DH_CS_CYS"/>
</dbReference>
<dbReference type="FunFam" id="3.40.605.10:FF:000004">
    <property type="entry name" value="Aldehyde dehydrogenase"/>
    <property type="match status" value="1"/>
</dbReference>
<dbReference type="FunFam" id="3.40.309.10:FF:000003">
    <property type="entry name" value="Aldehyde dehydrogenase"/>
    <property type="match status" value="1"/>
</dbReference>
<dbReference type="RefSeq" id="WP_093112590.1">
    <property type="nucleotide sequence ID" value="NZ_FNGG01000002.1"/>
</dbReference>
<dbReference type="EMBL" id="FNUG01000002">
    <property type="protein sequence ID" value="SEE75426.1"/>
    <property type="molecule type" value="Genomic_DNA"/>
</dbReference>
<evidence type="ECO:0000256" key="3">
    <source>
        <dbReference type="ARBA" id="ARBA00023027"/>
    </source>
</evidence>
<keyword evidence="3" id="KW-0520">NAD</keyword>
<dbReference type="PIRSF" id="PIRSF036492">
    <property type="entry name" value="ALDH"/>
    <property type="match status" value="1"/>
</dbReference>
<dbReference type="Gene3D" id="3.40.309.10">
    <property type="entry name" value="Aldehyde Dehydrogenase, Chain A, domain 2"/>
    <property type="match status" value="1"/>
</dbReference>
<dbReference type="InterPro" id="IPR012394">
    <property type="entry name" value="Aldehyde_DH_NAD(P)"/>
</dbReference>
<evidence type="ECO:0000259" key="8">
    <source>
        <dbReference type="Pfam" id="PF00171"/>
    </source>
</evidence>
<dbReference type="AlphaFoldDB" id="A0A1H5LEG6"/>
<dbReference type="InterPro" id="IPR029510">
    <property type="entry name" value="Ald_DH_CS_GLU"/>
</dbReference>
<dbReference type="GO" id="GO:0004029">
    <property type="term" value="F:aldehyde dehydrogenase (NAD+) activity"/>
    <property type="evidence" value="ECO:0007669"/>
    <property type="project" value="TreeGrafter"/>
</dbReference>
<evidence type="ECO:0000313" key="9">
    <source>
        <dbReference type="EMBL" id="SEE75426.1"/>
    </source>
</evidence>
<dbReference type="STRING" id="390640.SAMN04488034_102255"/>
<dbReference type="CDD" id="cd07136">
    <property type="entry name" value="ALDH_YwdH-P39616"/>
    <property type="match status" value="1"/>
</dbReference>
<dbReference type="Proteomes" id="UP000199448">
    <property type="component" value="Unassembled WGS sequence"/>
</dbReference>
<dbReference type="OrthoDB" id="9762913at2"/>
<protein>
    <recommendedName>
        <fullName evidence="4">Aldehyde dehydrogenase</fullName>
    </recommendedName>
</protein>
<feature type="active site" evidence="5 6">
    <location>
        <position position="219"/>
    </location>
</feature>
<feature type="domain" description="Aldehyde dehydrogenase" evidence="8">
    <location>
        <begin position="14"/>
        <end position="437"/>
    </location>
</feature>
<dbReference type="PANTHER" id="PTHR43570">
    <property type="entry name" value="ALDEHYDE DEHYDROGENASE"/>
    <property type="match status" value="1"/>
</dbReference>
<dbReference type="PANTHER" id="PTHR43570:SF16">
    <property type="entry name" value="ALDEHYDE DEHYDROGENASE TYPE III, ISOFORM Q"/>
    <property type="match status" value="1"/>
</dbReference>
<evidence type="ECO:0000313" key="10">
    <source>
        <dbReference type="Proteomes" id="UP000199448"/>
    </source>
</evidence>
<comment type="similarity">
    <text evidence="1 4 7">Belongs to the aldehyde dehydrogenase family.</text>
</comment>
<dbReference type="PROSITE" id="PS00687">
    <property type="entry name" value="ALDEHYDE_DEHYDR_GLU"/>
    <property type="match status" value="1"/>
</dbReference>
<reference evidence="9 10" key="1">
    <citation type="submission" date="2016-10" db="EMBL/GenBank/DDBJ databases">
        <authorList>
            <person name="de Groot N.N."/>
        </authorList>
    </citation>
    <scope>NUCLEOTIDE SEQUENCE [LARGE SCALE GENOMIC DNA]</scope>
    <source>
        <strain evidence="9 10">DSM 23553</strain>
    </source>
</reference>
<evidence type="ECO:0000256" key="4">
    <source>
        <dbReference type="PIRNR" id="PIRNR036492"/>
    </source>
</evidence>
<dbReference type="SUPFAM" id="SSF53720">
    <property type="entry name" value="ALDH-like"/>
    <property type="match status" value="1"/>
</dbReference>
<evidence type="ECO:0000256" key="7">
    <source>
        <dbReference type="RuleBase" id="RU003345"/>
    </source>
</evidence>
<dbReference type="InterPro" id="IPR016161">
    <property type="entry name" value="Ald_DH/histidinol_DH"/>
</dbReference>
<keyword evidence="10" id="KW-1185">Reference proteome</keyword>
<dbReference type="GO" id="GO:0006081">
    <property type="term" value="P:aldehyde metabolic process"/>
    <property type="evidence" value="ECO:0007669"/>
    <property type="project" value="InterPro"/>
</dbReference>
<dbReference type="InterPro" id="IPR016163">
    <property type="entry name" value="Ald_DH_C"/>
</dbReference>
<dbReference type="InterPro" id="IPR016162">
    <property type="entry name" value="Ald_DH_N"/>
</dbReference>
<dbReference type="Pfam" id="PF00171">
    <property type="entry name" value="Aldedh"/>
    <property type="match status" value="1"/>
</dbReference>
<evidence type="ECO:0000256" key="2">
    <source>
        <dbReference type="ARBA" id="ARBA00023002"/>
    </source>
</evidence>
<dbReference type="PROSITE" id="PS00070">
    <property type="entry name" value="ALDEHYDE_DEHYDR_CYS"/>
    <property type="match status" value="1"/>
</dbReference>
<keyword evidence="2 4" id="KW-0560">Oxidoreductase</keyword>
<dbReference type="InterPro" id="IPR015590">
    <property type="entry name" value="Aldehyde_DH_dom"/>
</dbReference>
<dbReference type="Gene3D" id="3.40.605.10">
    <property type="entry name" value="Aldehyde Dehydrogenase, Chain A, domain 1"/>
    <property type="match status" value="1"/>
</dbReference>
<organism evidence="9 10">
    <name type="scientific">Salinimicrobium catena</name>
    <dbReference type="NCBI Taxonomy" id="390640"/>
    <lineage>
        <taxon>Bacteria</taxon>
        <taxon>Pseudomonadati</taxon>
        <taxon>Bacteroidota</taxon>
        <taxon>Flavobacteriia</taxon>
        <taxon>Flavobacteriales</taxon>
        <taxon>Flavobacteriaceae</taxon>
        <taxon>Salinimicrobium</taxon>
    </lineage>
</organism>
<gene>
    <name evidence="9" type="ORF">SAMN04488034_102255</name>
</gene>
<evidence type="ECO:0000256" key="5">
    <source>
        <dbReference type="PIRSR" id="PIRSR036492-1"/>
    </source>
</evidence>
<name>A0A1H5LEG6_9FLAO</name>
<feature type="active site" evidence="5">
    <location>
        <position position="253"/>
    </location>
</feature>
<evidence type="ECO:0000256" key="1">
    <source>
        <dbReference type="ARBA" id="ARBA00009986"/>
    </source>
</evidence>
<proteinExistence type="inferred from homology"/>
<sequence>MNQRNFIPSENNILEIIQRQKAFFNSGGTRDINVRIKKLKALEDKIQKREKDISKALYNDFQKPEFETVVTETSFILSELRYIIKNLEKWAKPKKVKSSLLNFPSKDFILSEPYGSCLILAPWNYPFQLKVSPAIGAIAAGNTVVLKPSEYAPYTSEIVREIFEEVFEPEWVQVIEGDASVSQRLLEEKWDYVFFTGSVPVGRKVNQAIAPHLTPATLELGGKSPCIVHRSAKIDLAAKRIVWGKFINAGQTCIAPDYLLIDASVKTEFIEAVKKEITAAFGEHPKSSPDLARIINQKNFERLNALLHNEKCIIGGATDIDSLYISPTLLDEPGLDSEVMKDEIFGPILPVISYTSEAEIEQIINKYPKPLSLYVFSEEKKFSEMILKKFSFGGGAINDVIVHIANKNMPFGGVGNSGFGAYHGKYSFDTFSHKKSISKRATWLDVPLRYAPYNGKLKLAKKLLKYF</sequence>
<evidence type="ECO:0000256" key="6">
    <source>
        <dbReference type="PROSITE-ProRule" id="PRU10007"/>
    </source>
</evidence>
<dbReference type="GO" id="GO:0005737">
    <property type="term" value="C:cytoplasm"/>
    <property type="evidence" value="ECO:0007669"/>
    <property type="project" value="TreeGrafter"/>
</dbReference>
<accession>A0A1H5LEG6</accession>